<sequence>MTVTCADLRKTSIGKVDSMGGSQRSQNFAESLRVEMVGVQRKFFSVSLHASNARYGTAPS</sequence>
<evidence type="ECO:0000313" key="2">
    <source>
        <dbReference type="Proteomes" id="UP000076532"/>
    </source>
</evidence>
<gene>
    <name evidence="1" type="ORF">FIBSPDRAFT_880559</name>
</gene>
<reference evidence="1 2" key="1">
    <citation type="journal article" date="2016" name="Mol. Biol. Evol.">
        <title>Comparative Genomics of Early-Diverging Mushroom-Forming Fungi Provides Insights into the Origins of Lignocellulose Decay Capabilities.</title>
        <authorList>
            <person name="Nagy L.G."/>
            <person name="Riley R."/>
            <person name="Tritt A."/>
            <person name="Adam C."/>
            <person name="Daum C."/>
            <person name="Floudas D."/>
            <person name="Sun H."/>
            <person name="Yadav J.S."/>
            <person name="Pangilinan J."/>
            <person name="Larsson K.H."/>
            <person name="Matsuura K."/>
            <person name="Barry K."/>
            <person name="Labutti K."/>
            <person name="Kuo R."/>
            <person name="Ohm R.A."/>
            <person name="Bhattacharya S.S."/>
            <person name="Shirouzu T."/>
            <person name="Yoshinaga Y."/>
            <person name="Martin F.M."/>
            <person name="Grigoriev I.V."/>
            <person name="Hibbett D.S."/>
        </authorList>
    </citation>
    <scope>NUCLEOTIDE SEQUENCE [LARGE SCALE GENOMIC DNA]</scope>
    <source>
        <strain evidence="1 2">CBS 109695</strain>
    </source>
</reference>
<proteinExistence type="predicted"/>
<organism evidence="1 2">
    <name type="scientific">Athelia psychrophila</name>
    <dbReference type="NCBI Taxonomy" id="1759441"/>
    <lineage>
        <taxon>Eukaryota</taxon>
        <taxon>Fungi</taxon>
        <taxon>Dikarya</taxon>
        <taxon>Basidiomycota</taxon>
        <taxon>Agaricomycotina</taxon>
        <taxon>Agaricomycetes</taxon>
        <taxon>Agaricomycetidae</taxon>
        <taxon>Atheliales</taxon>
        <taxon>Atheliaceae</taxon>
        <taxon>Athelia</taxon>
    </lineage>
</organism>
<evidence type="ECO:0000313" key="1">
    <source>
        <dbReference type="EMBL" id="KZP02113.1"/>
    </source>
</evidence>
<dbReference type="AlphaFoldDB" id="A0A167SPK6"/>
<keyword evidence="2" id="KW-1185">Reference proteome</keyword>
<protein>
    <submittedName>
        <fullName evidence="1">Uncharacterized protein</fullName>
    </submittedName>
</protein>
<accession>A0A167SPK6</accession>
<dbReference type="EMBL" id="KV418980">
    <property type="protein sequence ID" value="KZP02113.1"/>
    <property type="molecule type" value="Genomic_DNA"/>
</dbReference>
<name>A0A167SPK6_9AGAM</name>
<dbReference type="Proteomes" id="UP000076532">
    <property type="component" value="Unassembled WGS sequence"/>
</dbReference>